<dbReference type="AlphaFoldDB" id="A0A6B0S5T9"/>
<comment type="caution">
    <text evidence="1">The sequence shown here is derived from an EMBL/GenBank/DDBJ whole genome shotgun (WGS) entry which is preliminary data.</text>
</comment>
<protein>
    <submittedName>
        <fullName evidence="1">Uncharacterized protein</fullName>
    </submittedName>
</protein>
<gene>
    <name evidence="1" type="ORF">E5288_WYG014794</name>
</gene>
<dbReference type="Proteomes" id="UP000322234">
    <property type="component" value="Unassembled WGS sequence"/>
</dbReference>
<reference evidence="1" key="1">
    <citation type="submission" date="2019-10" db="EMBL/GenBank/DDBJ databases">
        <title>The sequence and de novo assembly of the wild yak genome.</title>
        <authorList>
            <person name="Liu Y."/>
        </authorList>
    </citation>
    <scope>NUCLEOTIDE SEQUENCE [LARGE SCALE GENOMIC DNA]</scope>
    <source>
        <strain evidence="1">WY2019</strain>
    </source>
</reference>
<dbReference type="EMBL" id="VBQZ03000119">
    <property type="protein sequence ID" value="MXQ94663.1"/>
    <property type="molecule type" value="Genomic_DNA"/>
</dbReference>
<name>A0A6B0S5T9_9CETA</name>
<proteinExistence type="predicted"/>
<keyword evidence="2" id="KW-1185">Reference proteome</keyword>
<organism evidence="1 2">
    <name type="scientific">Bos mutus</name>
    <name type="common">wild yak</name>
    <dbReference type="NCBI Taxonomy" id="72004"/>
    <lineage>
        <taxon>Eukaryota</taxon>
        <taxon>Metazoa</taxon>
        <taxon>Chordata</taxon>
        <taxon>Craniata</taxon>
        <taxon>Vertebrata</taxon>
        <taxon>Euteleostomi</taxon>
        <taxon>Mammalia</taxon>
        <taxon>Eutheria</taxon>
        <taxon>Laurasiatheria</taxon>
        <taxon>Artiodactyla</taxon>
        <taxon>Ruminantia</taxon>
        <taxon>Pecora</taxon>
        <taxon>Bovidae</taxon>
        <taxon>Bovinae</taxon>
        <taxon>Bos</taxon>
    </lineage>
</organism>
<sequence length="67" mass="7991">MEEKVTSQDDCSLTSENRQKLLGMKERTLQDLWQKQKAMEPLAVKYRTMESELLHWGKNIKNHTKEK</sequence>
<accession>A0A6B0S5T9</accession>
<evidence type="ECO:0000313" key="2">
    <source>
        <dbReference type="Proteomes" id="UP000322234"/>
    </source>
</evidence>
<evidence type="ECO:0000313" key="1">
    <source>
        <dbReference type="EMBL" id="MXQ94663.1"/>
    </source>
</evidence>